<feature type="compositionally biased region" description="Low complexity" evidence="5">
    <location>
        <begin position="429"/>
        <end position="471"/>
    </location>
</feature>
<feature type="region of interest" description="Disordered" evidence="5">
    <location>
        <begin position="204"/>
        <end position="301"/>
    </location>
</feature>
<dbReference type="PANTHER" id="PTHR14155">
    <property type="entry name" value="RING FINGER DOMAIN-CONTAINING"/>
    <property type="match status" value="1"/>
</dbReference>
<feature type="compositionally biased region" description="Polar residues" evidence="5">
    <location>
        <begin position="416"/>
        <end position="428"/>
    </location>
</feature>
<feature type="compositionally biased region" description="Low complexity" evidence="5">
    <location>
        <begin position="491"/>
        <end position="517"/>
    </location>
</feature>
<dbReference type="Gene3D" id="3.30.40.10">
    <property type="entry name" value="Zinc/RING finger domain, C3HC4 (zinc finger)"/>
    <property type="match status" value="1"/>
</dbReference>
<reference evidence="7" key="1">
    <citation type="submission" date="2014-03" db="EMBL/GenBank/DDBJ databases">
        <authorList>
            <person name="Casaregola S."/>
        </authorList>
    </citation>
    <scope>NUCLEOTIDE SEQUENCE [LARGE SCALE GENOMIC DNA]</scope>
    <source>
        <strain evidence="7">CLIB 918</strain>
    </source>
</reference>
<feature type="compositionally biased region" description="Low complexity" evidence="5">
    <location>
        <begin position="215"/>
        <end position="232"/>
    </location>
</feature>
<feature type="compositionally biased region" description="Polar residues" evidence="5">
    <location>
        <begin position="106"/>
        <end position="118"/>
    </location>
</feature>
<dbReference type="AlphaFoldDB" id="A0A0J9XBD0"/>
<feature type="compositionally biased region" description="Low complexity" evidence="5">
    <location>
        <begin position="543"/>
        <end position="577"/>
    </location>
</feature>
<keyword evidence="3" id="KW-0862">Zinc</keyword>
<evidence type="ECO:0000256" key="1">
    <source>
        <dbReference type="ARBA" id="ARBA00022723"/>
    </source>
</evidence>
<dbReference type="EMBL" id="CCBN010000008">
    <property type="protein sequence ID" value="CDO54501.1"/>
    <property type="molecule type" value="Genomic_DNA"/>
</dbReference>
<feature type="compositionally biased region" description="Low complexity" evidence="5">
    <location>
        <begin position="333"/>
        <end position="357"/>
    </location>
</feature>
<feature type="region of interest" description="Disordered" evidence="5">
    <location>
        <begin position="536"/>
        <end position="599"/>
    </location>
</feature>
<sequence length="744" mass="78374">MTPPTSDHPNDDPQPVDQPDNGGPTSSNREDDSTTPAQGLTPSPNDDSAPPQSSLKRSASSSEESPSTKKKPRLSLRDRISQMGSSVMSSLLPSSSGSAATNTTSPDTETVGESVSAASNNTTLSQESSSSRSDNGSTETPPSATSTDSVDNRTNSISTNNDSNNATSSAANGTESRRPPNMVTSSSSIMNNFINHLQNSNLHIPNHSIPSRPTASSIASLLSSPSHRSPISGRPNALPPLLHRQSSRFFPAGRPSTDPSSTSPSDSTAPSSSTPRIIGAPGPRVRPPGIPGSTTSTGRDSAMEDQAAVLANLLAIAATATAHSLADNDRNRNGNNPFRRNMLNPSSTSRPTATPTSFSNPTSVTSFDGFLAGLRNGLLTTELSNSLHDANQASPRRAMNFFRMFRFVNSDADLEPTNNAATSTQATDGTSSATQPTSGSATGSTAGSTETPASSTTDSSTTSTETGTAEPNLVPILIVGVRAVENSQAESTSGAQTTSPTTTESEATETTSNQNSSLSPQALRSRDALITAINERHGTNFPLPSETLRASSSSAASNRTPQSSSTARESPSPSFFGPRPPPPQANATETPQSTDNQPRQSWIVYVFGGSYPENHPILLAPTLFSDNPSYEDLMTLETFMGQVKPPIATKDEVEKSGGLFRVGTDSDIDKDGKRLTPEDRCQICLSDFEKNEECRVLANCKHVFHRECIDQWLTTGRNSCPLCRSEGVKKDEQSKPPFSTVPSI</sequence>
<feature type="domain" description="RING-type" evidence="6">
    <location>
        <begin position="681"/>
        <end position="724"/>
    </location>
</feature>
<dbReference type="SMART" id="SM00744">
    <property type="entry name" value="RINGv"/>
    <property type="match status" value="1"/>
</dbReference>
<evidence type="ECO:0000256" key="3">
    <source>
        <dbReference type="ARBA" id="ARBA00022833"/>
    </source>
</evidence>
<dbReference type="InterPro" id="IPR013083">
    <property type="entry name" value="Znf_RING/FYVE/PHD"/>
</dbReference>
<feature type="region of interest" description="Disordered" evidence="5">
    <location>
        <begin position="325"/>
        <end position="363"/>
    </location>
</feature>
<feature type="compositionally biased region" description="Low complexity" evidence="5">
    <location>
        <begin position="255"/>
        <end position="283"/>
    </location>
</feature>
<keyword evidence="1" id="KW-0479">Metal-binding</keyword>
<feature type="region of interest" description="Disordered" evidence="5">
    <location>
        <begin position="1"/>
        <end position="187"/>
    </location>
</feature>
<dbReference type="PROSITE" id="PS50089">
    <property type="entry name" value="ZF_RING_2"/>
    <property type="match status" value="1"/>
</dbReference>
<dbReference type="CDD" id="cd16461">
    <property type="entry name" value="RING-H2_EL5-like"/>
    <property type="match status" value="1"/>
</dbReference>
<feature type="compositionally biased region" description="Low complexity" evidence="5">
    <location>
        <begin position="50"/>
        <end position="65"/>
    </location>
</feature>
<feature type="compositionally biased region" description="Polar residues" evidence="5">
    <location>
        <begin position="585"/>
        <end position="599"/>
    </location>
</feature>
<dbReference type="STRING" id="1173061.A0A0J9XBD0"/>
<evidence type="ECO:0000256" key="5">
    <source>
        <dbReference type="SAM" id="MobiDB-lite"/>
    </source>
</evidence>
<dbReference type="InterPro" id="IPR053238">
    <property type="entry name" value="RING-H2_zinc_finger"/>
</dbReference>
<dbReference type="Pfam" id="PF13639">
    <property type="entry name" value="zf-RING_2"/>
    <property type="match status" value="1"/>
</dbReference>
<feature type="compositionally biased region" description="Polar residues" evidence="5">
    <location>
        <begin position="204"/>
        <end position="214"/>
    </location>
</feature>
<feature type="compositionally biased region" description="Low complexity" evidence="5">
    <location>
        <begin position="152"/>
        <end position="172"/>
    </location>
</feature>
<evidence type="ECO:0000256" key="4">
    <source>
        <dbReference type="PROSITE-ProRule" id="PRU00175"/>
    </source>
</evidence>
<name>A0A0J9XBD0_GEOCN</name>
<proteinExistence type="predicted"/>
<keyword evidence="2 4" id="KW-0863">Zinc-finger</keyword>
<evidence type="ECO:0000313" key="8">
    <source>
        <dbReference type="Proteomes" id="UP000242525"/>
    </source>
</evidence>
<feature type="compositionally biased region" description="Low complexity" evidence="5">
    <location>
        <begin position="119"/>
        <end position="138"/>
    </location>
</feature>
<dbReference type="InterPro" id="IPR001841">
    <property type="entry name" value="Znf_RING"/>
</dbReference>
<dbReference type="InterPro" id="IPR011016">
    <property type="entry name" value="Znf_RING-CH"/>
</dbReference>
<dbReference type="SMART" id="SM00184">
    <property type="entry name" value="RING"/>
    <property type="match status" value="1"/>
</dbReference>
<keyword evidence="8" id="KW-1185">Reference proteome</keyword>
<dbReference type="SUPFAM" id="SSF57850">
    <property type="entry name" value="RING/U-box"/>
    <property type="match status" value="1"/>
</dbReference>
<dbReference type="Proteomes" id="UP000242525">
    <property type="component" value="Unassembled WGS sequence"/>
</dbReference>
<evidence type="ECO:0000259" key="6">
    <source>
        <dbReference type="PROSITE" id="PS50089"/>
    </source>
</evidence>
<dbReference type="OrthoDB" id="8062037at2759"/>
<comment type="caution">
    <text evidence="7">The sequence shown here is derived from an EMBL/GenBank/DDBJ whole genome shotgun (WGS) entry which is preliminary data.</text>
</comment>
<feature type="compositionally biased region" description="Polar residues" evidence="5">
    <location>
        <begin position="34"/>
        <end position="46"/>
    </location>
</feature>
<feature type="compositionally biased region" description="Low complexity" evidence="5">
    <location>
        <begin position="83"/>
        <end position="105"/>
    </location>
</feature>
<feature type="region of interest" description="Disordered" evidence="5">
    <location>
        <begin position="414"/>
        <end position="473"/>
    </location>
</feature>
<feature type="region of interest" description="Disordered" evidence="5">
    <location>
        <begin position="487"/>
        <end position="523"/>
    </location>
</feature>
<evidence type="ECO:0000313" key="7">
    <source>
        <dbReference type="EMBL" id="CDO54501.1"/>
    </source>
</evidence>
<dbReference type="GO" id="GO:0008270">
    <property type="term" value="F:zinc ion binding"/>
    <property type="evidence" value="ECO:0007669"/>
    <property type="project" value="UniProtKB-KW"/>
</dbReference>
<organism evidence="7 8">
    <name type="scientific">Geotrichum candidum</name>
    <name type="common">Oospora lactis</name>
    <name type="synonym">Dipodascus geotrichum</name>
    <dbReference type="NCBI Taxonomy" id="1173061"/>
    <lineage>
        <taxon>Eukaryota</taxon>
        <taxon>Fungi</taxon>
        <taxon>Dikarya</taxon>
        <taxon>Ascomycota</taxon>
        <taxon>Saccharomycotina</taxon>
        <taxon>Dipodascomycetes</taxon>
        <taxon>Dipodascales</taxon>
        <taxon>Dipodascaceae</taxon>
        <taxon>Geotrichum</taxon>
    </lineage>
</organism>
<evidence type="ECO:0000256" key="2">
    <source>
        <dbReference type="ARBA" id="ARBA00022771"/>
    </source>
</evidence>
<protein>
    <recommendedName>
        <fullName evidence="6">RING-type domain-containing protein</fullName>
    </recommendedName>
</protein>
<dbReference type="PANTHER" id="PTHR14155:SF627">
    <property type="entry name" value="OS06G0192800 PROTEIN"/>
    <property type="match status" value="1"/>
</dbReference>
<feature type="compositionally biased region" description="Low complexity" evidence="5">
    <location>
        <begin position="13"/>
        <end position="24"/>
    </location>
</feature>
<gene>
    <name evidence="7" type="ORF">BN980_GECA08s00153g</name>
</gene>
<accession>A0A0J9XBD0</accession>
<feature type="compositionally biased region" description="Polar residues" evidence="5">
    <location>
        <begin position="139"/>
        <end position="149"/>
    </location>
</feature>